<comment type="catalytic activity">
    <reaction evidence="1">
        <text>Hydrolysis of DNA containing ring-opened 7-methylguanine residues, releasing 2,6-diamino-4-hydroxy-5-(N-methyl)formamidopyrimidine.</text>
        <dbReference type="EC" id="3.2.2.23"/>
    </reaction>
</comment>
<evidence type="ECO:0000256" key="13">
    <source>
        <dbReference type="ARBA" id="ARBA00023125"/>
    </source>
</evidence>
<dbReference type="EC" id="4.2.99.18" evidence="6"/>
<reference evidence="23 24" key="1">
    <citation type="submission" date="2019-02" db="EMBL/GenBank/DDBJ databases">
        <title>Deep-cultivation of Planctomycetes and their phenomic and genomic characterization uncovers novel biology.</title>
        <authorList>
            <person name="Wiegand S."/>
            <person name="Jogler M."/>
            <person name="Boedeker C."/>
            <person name="Pinto D."/>
            <person name="Vollmers J."/>
            <person name="Rivas-Marin E."/>
            <person name="Kohn T."/>
            <person name="Peeters S.H."/>
            <person name="Heuer A."/>
            <person name="Rast P."/>
            <person name="Oberbeckmann S."/>
            <person name="Bunk B."/>
            <person name="Jeske O."/>
            <person name="Meyerdierks A."/>
            <person name="Storesund J.E."/>
            <person name="Kallscheuer N."/>
            <person name="Luecker S."/>
            <person name="Lage O.M."/>
            <person name="Pohl T."/>
            <person name="Merkel B.J."/>
            <person name="Hornburger P."/>
            <person name="Mueller R.-W."/>
            <person name="Bruemmer F."/>
            <person name="Labrenz M."/>
            <person name="Spormann A.M."/>
            <person name="Op Den Camp H."/>
            <person name="Overmann J."/>
            <person name="Amann R."/>
            <person name="Jetten M.S.M."/>
            <person name="Mascher T."/>
            <person name="Medema M.H."/>
            <person name="Devos D.P."/>
            <person name="Kaster A.-K."/>
            <person name="Ovreas L."/>
            <person name="Rohde M."/>
            <person name="Galperin M.Y."/>
            <person name="Jogler C."/>
        </authorList>
    </citation>
    <scope>NUCLEOTIDE SEQUENCE [LARGE SCALE GENOMIC DNA]</scope>
    <source>
        <strain evidence="23 24">Pla52n</strain>
    </source>
</reference>
<organism evidence="23 24">
    <name type="scientific">Stieleria varia</name>
    <dbReference type="NCBI Taxonomy" id="2528005"/>
    <lineage>
        <taxon>Bacteria</taxon>
        <taxon>Pseudomonadati</taxon>
        <taxon>Planctomycetota</taxon>
        <taxon>Planctomycetia</taxon>
        <taxon>Pirellulales</taxon>
        <taxon>Pirellulaceae</taxon>
        <taxon>Stieleria</taxon>
    </lineage>
</organism>
<evidence type="ECO:0000256" key="1">
    <source>
        <dbReference type="ARBA" id="ARBA00001668"/>
    </source>
</evidence>
<dbReference type="InterPro" id="IPR035937">
    <property type="entry name" value="FPG_N"/>
</dbReference>
<dbReference type="Pfam" id="PF06827">
    <property type="entry name" value="zf-FPG_IleRS"/>
    <property type="match status" value="1"/>
</dbReference>
<evidence type="ECO:0000256" key="16">
    <source>
        <dbReference type="ARBA" id="ARBA00023268"/>
    </source>
</evidence>
<dbReference type="InterPro" id="IPR010663">
    <property type="entry name" value="Znf_FPG/IleRS"/>
</dbReference>
<evidence type="ECO:0000256" key="6">
    <source>
        <dbReference type="ARBA" id="ARBA00012720"/>
    </source>
</evidence>
<dbReference type="EC" id="3.2.2.23" evidence="5"/>
<sequence length="294" mass="33051">MPELPEVETMRRGVLPIVGTRIVSAERPPCPRRPILFQPTISTFDRRVAGKTITDIQRLGKRVIVILEDDQAIVMEPRMTGLVLLSDPPTIEHLRLRLELSSESNRQLLFWDRRGLGTVRLYRPGELATKVRARLGMDALEITSQQLQQSLKSSRRAVKVALLDQSAVAGIGNLYAAEILFVAGVDPRTRCDRLTRPQWQRIRAAAQLVLAEAIEHEGSTLSDGTYRNALNDAGGYQNYHRVYDREGECCARCGKAEIRRIVQAQRSTFFCPVCQRKSGLYEGVADLRESSLDV</sequence>
<dbReference type="GO" id="GO:0006284">
    <property type="term" value="P:base-excision repair"/>
    <property type="evidence" value="ECO:0007669"/>
    <property type="project" value="InterPro"/>
</dbReference>
<dbReference type="OrthoDB" id="9800855at2"/>
<evidence type="ECO:0000256" key="3">
    <source>
        <dbReference type="ARBA" id="ARBA00009409"/>
    </source>
</evidence>
<evidence type="ECO:0000256" key="12">
    <source>
        <dbReference type="ARBA" id="ARBA00022833"/>
    </source>
</evidence>
<dbReference type="FunFam" id="1.10.8.50:FF:000003">
    <property type="entry name" value="Formamidopyrimidine-DNA glycosylase"/>
    <property type="match status" value="1"/>
</dbReference>
<dbReference type="InterPro" id="IPR000214">
    <property type="entry name" value="Znf_DNA_glyclase/AP_lyase"/>
</dbReference>
<dbReference type="InterPro" id="IPR015886">
    <property type="entry name" value="H2TH_FPG"/>
</dbReference>
<keyword evidence="13" id="KW-0238">DNA-binding</keyword>
<evidence type="ECO:0000256" key="14">
    <source>
        <dbReference type="ARBA" id="ARBA00023204"/>
    </source>
</evidence>
<comment type="similarity">
    <text evidence="3">Belongs to the FPG family.</text>
</comment>
<evidence type="ECO:0000256" key="2">
    <source>
        <dbReference type="ARBA" id="ARBA00001947"/>
    </source>
</evidence>
<dbReference type="GO" id="GO:0034039">
    <property type="term" value="F:8-oxo-7,8-dihydroguanine DNA N-glycosylase activity"/>
    <property type="evidence" value="ECO:0007669"/>
    <property type="project" value="TreeGrafter"/>
</dbReference>
<dbReference type="InterPro" id="IPR010979">
    <property type="entry name" value="Ribosomal_uS13-like_H2TH"/>
</dbReference>
<dbReference type="SUPFAM" id="SSF57716">
    <property type="entry name" value="Glucocorticoid receptor-like (DNA-binding domain)"/>
    <property type="match status" value="1"/>
</dbReference>
<evidence type="ECO:0000256" key="11">
    <source>
        <dbReference type="ARBA" id="ARBA00022801"/>
    </source>
</evidence>
<dbReference type="PANTHER" id="PTHR22993:SF9">
    <property type="entry name" value="FORMAMIDOPYRIMIDINE-DNA GLYCOSYLASE"/>
    <property type="match status" value="1"/>
</dbReference>
<evidence type="ECO:0000256" key="19">
    <source>
        <dbReference type="ARBA" id="ARBA00044632"/>
    </source>
</evidence>
<dbReference type="SMART" id="SM00898">
    <property type="entry name" value="Fapy_DNA_glyco"/>
    <property type="match status" value="1"/>
</dbReference>
<evidence type="ECO:0000259" key="21">
    <source>
        <dbReference type="PROSITE" id="PS51066"/>
    </source>
</evidence>
<keyword evidence="16" id="KW-0511">Multifunctional enzyme</keyword>
<proteinExistence type="inferred from homology"/>
<dbReference type="Gene3D" id="3.20.190.10">
    <property type="entry name" value="MutM-like, N-terminal"/>
    <property type="match status" value="1"/>
</dbReference>
<evidence type="ECO:0000256" key="7">
    <source>
        <dbReference type="ARBA" id="ARBA00016240"/>
    </source>
</evidence>
<evidence type="ECO:0000256" key="17">
    <source>
        <dbReference type="ARBA" id="ARBA00023295"/>
    </source>
</evidence>
<evidence type="ECO:0000256" key="18">
    <source>
        <dbReference type="ARBA" id="ARBA00030638"/>
    </source>
</evidence>
<evidence type="ECO:0000259" key="22">
    <source>
        <dbReference type="PROSITE" id="PS51068"/>
    </source>
</evidence>
<keyword evidence="11 23" id="KW-0378">Hydrolase</keyword>
<dbReference type="Proteomes" id="UP000320176">
    <property type="component" value="Unassembled WGS sequence"/>
</dbReference>
<dbReference type="AlphaFoldDB" id="A0A5C6AKC1"/>
<keyword evidence="15" id="KW-0456">Lyase</keyword>
<dbReference type="InterPro" id="IPR020629">
    <property type="entry name" value="FPG_Glyclase"/>
</dbReference>
<dbReference type="CDD" id="cd08966">
    <property type="entry name" value="EcFpg-like_N"/>
    <property type="match status" value="1"/>
</dbReference>
<keyword evidence="17 23" id="KW-0326">Glycosidase</keyword>
<evidence type="ECO:0000256" key="9">
    <source>
        <dbReference type="ARBA" id="ARBA00022763"/>
    </source>
</evidence>
<evidence type="ECO:0000256" key="8">
    <source>
        <dbReference type="ARBA" id="ARBA00022723"/>
    </source>
</evidence>
<dbReference type="InterPro" id="IPR012319">
    <property type="entry name" value="FPG_cat"/>
</dbReference>
<feature type="domain" description="FPG-type" evidence="21">
    <location>
        <begin position="241"/>
        <end position="276"/>
    </location>
</feature>
<evidence type="ECO:0000313" key="24">
    <source>
        <dbReference type="Proteomes" id="UP000320176"/>
    </source>
</evidence>
<evidence type="ECO:0000256" key="20">
    <source>
        <dbReference type="PROSITE-ProRule" id="PRU00391"/>
    </source>
</evidence>
<comment type="cofactor">
    <cofactor evidence="2">
        <name>Zn(2+)</name>
        <dbReference type="ChEBI" id="CHEBI:29105"/>
    </cofactor>
</comment>
<dbReference type="PANTHER" id="PTHR22993">
    <property type="entry name" value="FORMAMIDOPYRIMIDINE-DNA GLYCOSYLASE"/>
    <property type="match status" value="1"/>
</dbReference>
<dbReference type="PROSITE" id="PS51066">
    <property type="entry name" value="ZF_FPG_2"/>
    <property type="match status" value="1"/>
</dbReference>
<feature type="domain" description="Formamidopyrimidine-DNA glycosylase catalytic" evidence="22">
    <location>
        <begin position="2"/>
        <end position="117"/>
    </location>
</feature>
<dbReference type="SUPFAM" id="SSF46946">
    <property type="entry name" value="S13-like H2TH domain"/>
    <property type="match status" value="1"/>
</dbReference>
<keyword evidence="14" id="KW-0234">DNA repair</keyword>
<dbReference type="EMBL" id="SJPN01000006">
    <property type="protein sequence ID" value="TWT98613.1"/>
    <property type="molecule type" value="Genomic_DNA"/>
</dbReference>
<name>A0A5C6AKC1_9BACT</name>
<dbReference type="GO" id="GO:0140078">
    <property type="term" value="F:class I DNA-(apurinic or apyrimidinic site) endonuclease activity"/>
    <property type="evidence" value="ECO:0007669"/>
    <property type="project" value="UniProtKB-EC"/>
</dbReference>
<dbReference type="SUPFAM" id="SSF81624">
    <property type="entry name" value="N-terminal domain of MutM-like DNA repair proteins"/>
    <property type="match status" value="1"/>
</dbReference>
<dbReference type="PROSITE" id="PS51068">
    <property type="entry name" value="FPG_CAT"/>
    <property type="match status" value="1"/>
</dbReference>
<gene>
    <name evidence="23" type="primary">mutM</name>
    <name evidence="23" type="ORF">Pla52n_51300</name>
</gene>
<accession>A0A5C6AKC1</accession>
<evidence type="ECO:0000256" key="5">
    <source>
        <dbReference type="ARBA" id="ARBA00012024"/>
    </source>
</evidence>
<evidence type="ECO:0000256" key="15">
    <source>
        <dbReference type="ARBA" id="ARBA00023239"/>
    </source>
</evidence>
<dbReference type="RefSeq" id="WP_146522147.1">
    <property type="nucleotide sequence ID" value="NZ_CP151726.1"/>
</dbReference>
<keyword evidence="8" id="KW-0479">Metal-binding</keyword>
<dbReference type="GO" id="GO:0008270">
    <property type="term" value="F:zinc ion binding"/>
    <property type="evidence" value="ECO:0007669"/>
    <property type="project" value="UniProtKB-KW"/>
</dbReference>
<dbReference type="Pfam" id="PF01149">
    <property type="entry name" value="Fapy_DNA_glyco"/>
    <property type="match status" value="1"/>
</dbReference>
<keyword evidence="10 20" id="KW-0863">Zinc-finger</keyword>
<evidence type="ECO:0000313" key="23">
    <source>
        <dbReference type="EMBL" id="TWT98613.1"/>
    </source>
</evidence>
<evidence type="ECO:0000256" key="10">
    <source>
        <dbReference type="ARBA" id="ARBA00022771"/>
    </source>
</evidence>
<comment type="catalytic activity">
    <reaction evidence="19">
        <text>2'-deoxyribonucleotide-(2'-deoxyribose 5'-phosphate)-2'-deoxyribonucleotide-DNA = a 3'-end 2'-deoxyribonucleotide-(2,3-dehydro-2,3-deoxyribose 5'-phosphate)-DNA + a 5'-end 5'-phospho-2'-deoxyribonucleoside-DNA + H(+)</text>
        <dbReference type="Rhea" id="RHEA:66592"/>
        <dbReference type="Rhea" id="RHEA-COMP:13180"/>
        <dbReference type="Rhea" id="RHEA-COMP:16897"/>
        <dbReference type="Rhea" id="RHEA-COMP:17067"/>
        <dbReference type="ChEBI" id="CHEBI:15378"/>
        <dbReference type="ChEBI" id="CHEBI:136412"/>
        <dbReference type="ChEBI" id="CHEBI:157695"/>
        <dbReference type="ChEBI" id="CHEBI:167181"/>
        <dbReference type="EC" id="4.2.99.18"/>
    </reaction>
</comment>
<keyword evidence="12" id="KW-0862">Zinc</keyword>
<keyword evidence="9" id="KW-0227">DNA damage</keyword>
<dbReference type="GO" id="GO:0003684">
    <property type="term" value="F:damaged DNA binding"/>
    <property type="evidence" value="ECO:0007669"/>
    <property type="project" value="InterPro"/>
</dbReference>
<comment type="caution">
    <text evidence="23">The sequence shown here is derived from an EMBL/GenBank/DDBJ whole genome shotgun (WGS) entry which is preliminary data.</text>
</comment>
<comment type="subunit">
    <text evidence="4">Monomer.</text>
</comment>
<dbReference type="SMART" id="SM01232">
    <property type="entry name" value="H2TH"/>
    <property type="match status" value="1"/>
</dbReference>
<evidence type="ECO:0000256" key="4">
    <source>
        <dbReference type="ARBA" id="ARBA00011245"/>
    </source>
</evidence>
<dbReference type="Pfam" id="PF06831">
    <property type="entry name" value="H2TH"/>
    <property type="match status" value="1"/>
</dbReference>
<protein>
    <recommendedName>
        <fullName evidence="7">Formamidopyrimidine-DNA glycosylase</fullName>
        <ecNumber evidence="5">3.2.2.23</ecNumber>
        <ecNumber evidence="6">4.2.99.18</ecNumber>
    </recommendedName>
    <alternativeName>
        <fullName evidence="18">DNA-(apurinic or apyrimidinic site) lyase MutM</fullName>
    </alternativeName>
</protein>
<dbReference type="Gene3D" id="1.10.8.50">
    <property type="match status" value="1"/>
</dbReference>
<dbReference type="NCBIfam" id="NF002211">
    <property type="entry name" value="PRK01103.1"/>
    <property type="match status" value="1"/>
</dbReference>
<keyword evidence="24" id="KW-1185">Reference proteome</keyword>
<dbReference type="NCBIfam" id="TIGR00577">
    <property type="entry name" value="fpg"/>
    <property type="match status" value="1"/>
</dbReference>